<reference evidence="5 6" key="1">
    <citation type="submission" date="2019-03" db="EMBL/GenBank/DDBJ databases">
        <authorList>
            <person name="Gaulin E."/>
            <person name="Dumas B."/>
        </authorList>
    </citation>
    <scope>NUCLEOTIDE SEQUENCE [LARGE SCALE GENOMIC DNA]</scope>
    <source>
        <strain evidence="5">CBS 568.67</strain>
    </source>
</reference>
<dbReference type="InterPro" id="IPR036754">
    <property type="entry name" value="YbaK/aa-tRNA-synt-asso_dom_sf"/>
</dbReference>
<feature type="domain" description="YbaK/aminoacyl-tRNA synthetase-associated" evidence="3">
    <location>
        <begin position="500"/>
        <end position="592"/>
    </location>
</feature>
<dbReference type="Gene3D" id="3.90.960.10">
    <property type="entry name" value="YbaK/aminoacyl-tRNA synthetase-associated domain"/>
    <property type="match status" value="1"/>
</dbReference>
<evidence type="ECO:0000313" key="5">
    <source>
        <dbReference type="EMBL" id="VFT78712.1"/>
    </source>
</evidence>
<dbReference type="PANTHER" id="PTHR47765">
    <property type="entry name" value="3'-5' EXONUCLEASE DOMAIN-CONTAINING PROTEIN"/>
    <property type="match status" value="1"/>
</dbReference>
<dbReference type="CDD" id="cd04332">
    <property type="entry name" value="YbaK_like"/>
    <property type="match status" value="1"/>
</dbReference>
<protein>
    <submittedName>
        <fullName evidence="5">Aste57867_1496 protein</fullName>
    </submittedName>
</protein>
<feature type="domain" description="3'-5' exonuclease" evidence="1">
    <location>
        <begin position="262"/>
        <end position="430"/>
    </location>
</feature>
<dbReference type="InterPro" id="IPR002782">
    <property type="entry name" value="Mut7-C_RNAse_dom"/>
</dbReference>
<dbReference type="OrthoDB" id="10261556at2759"/>
<organism evidence="5 6">
    <name type="scientific">Aphanomyces stellatus</name>
    <dbReference type="NCBI Taxonomy" id="120398"/>
    <lineage>
        <taxon>Eukaryota</taxon>
        <taxon>Sar</taxon>
        <taxon>Stramenopiles</taxon>
        <taxon>Oomycota</taxon>
        <taxon>Saprolegniomycetes</taxon>
        <taxon>Saprolegniales</taxon>
        <taxon>Verrucalvaceae</taxon>
        <taxon>Aphanomyces</taxon>
    </lineage>
</organism>
<dbReference type="SUPFAM" id="SSF55826">
    <property type="entry name" value="YbaK/ProRS associated domain"/>
    <property type="match status" value="1"/>
</dbReference>
<evidence type="ECO:0000259" key="3">
    <source>
        <dbReference type="Pfam" id="PF04073"/>
    </source>
</evidence>
<evidence type="ECO:0000259" key="1">
    <source>
        <dbReference type="Pfam" id="PF01612"/>
    </source>
</evidence>
<dbReference type="PANTHER" id="PTHR47765:SF2">
    <property type="entry name" value="EXONUCLEASE MUT-7 HOMOLOG"/>
    <property type="match status" value="1"/>
</dbReference>
<dbReference type="InterPro" id="IPR012337">
    <property type="entry name" value="RNaseH-like_sf"/>
</dbReference>
<dbReference type="InterPro" id="IPR036397">
    <property type="entry name" value="RNaseH_sf"/>
</dbReference>
<gene>
    <name evidence="5" type="primary">Aste57867_1496</name>
    <name evidence="4" type="ORF">As57867_001495</name>
    <name evidence="5" type="ORF">ASTE57867_1496</name>
</gene>
<dbReference type="AlphaFoldDB" id="A0A485K5T0"/>
<accession>A0A485K5T0</accession>
<dbReference type="InterPro" id="IPR007214">
    <property type="entry name" value="YbaK/aa-tRNA-synth-assoc-dom"/>
</dbReference>
<dbReference type="Pfam" id="PF01612">
    <property type="entry name" value="DNA_pol_A_exo1"/>
    <property type="match status" value="1"/>
</dbReference>
<dbReference type="InterPro" id="IPR052408">
    <property type="entry name" value="Exonuclease_MUT-7-like"/>
</dbReference>
<keyword evidence="6" id="KW-1185">Reference proteome</keyword>
<dbReference type="EMBL" id="VJMH01000122">
    <property type="protein sequence ID" value="KAF0718763.1"/>
    <property type="molecule type" value="Genomic_DNA"/>
</dbReference>
<dbReference type="Pfam" id="PF01927">
    <property type="entry name" value="Mut7-C"/>
    <property type="match status" value="1"/>
</dbReference>
<dbReference type="EMBL" id="CAADRA010000122">
    <property type="protein sequence ID" value="VFT78712.1"/>
    <property type="molecule type" value="Genomic_DNA"/>
</dbReference>
<dbReference type="Proteomes" id="UP000332933">
    <property type="component" value="Unassembled WGS sequence"/>
</dbReference>
<dbReference type="Gene3D" id="3.30.420.10">
    <property type="entry name" value="Ribonuclease H-like superfamily/Ribonuclease H"/>
    <property type="match status" value="1"/>
</dbReference>
<dbReference type="GO" id="GO:0003676">
    <property type="term" value="F:nucleic acid binding"/>
    <property type="evidence" value="ECO:0007669"/>
    <property type="project" value="InterPro"/>
</dbReference>
<feature type="domain" description="Mut7-C RNAse" evidence="2">
    <location>
        <begin position="630"/>
        <end position="778"/>
    </location>
</feature>
<dbReference type="GO" id="GO:0002161">
    <property type="term" value="F:aminoacyl-tRNA deacylase activity"/>
    <property type="evidence" value="ECO:0007669"/>
    <property type="project" value="InterPro"/>
</dbReference>
<dbReference type="GO" id="GO:0008408">
    <property type="term" value="F:3'-5' exonuclease activity"/>
    <property type="evidence" value="ECO:0007669"/>
    <property type="project" value="InterPro"/>
</dbReference>
<reference evidence="4" key="2">
    <citation type="submission" date="2019-06" db="EMBL/GenBank/DDBJ databases">
        <title>Genomics analysis of Aphanomyces spp. identifies a new class of oomycete effector associated with host adaptation.</title>
        <authorList>
            <person name="Gaulin E."/>
        </authorList>
    </citation>
    <scope>NUCLEOTIDE SEQUENCE</scope>
    <source>
        <strain evidence="4">CBS 578.67</strain>
    </source>
</reference>
<dbReference type="SUPFAM" id="SSF53098">
    <property type="entry name" value="Ribonuclease H-like"/>
    <property type="match status" value="1"/>
</dbReference>
<name>A0A485K5T0_9STRA</name>
<evidence type="ECO:0000259" key="2">
    <source>
        <dbReference type="Pfam" id="PF01927"/>
    </source>
</evidence>
<sequence length="785" mass="89198">MALDELEKTILPKDWLREKEPMTHGVRLEVQKLVQEAFTLDNGVSPKVVVKSVALFRIDQVDESHVVAYAHGLLSSGAFISLLKFIEHFSWIKWTYQDMIEQFAATNSWPMAEQLLKIVQPTITAIDHRRLAISVVNMATEKQELKRAHRYIHQFGFQEDFPEIESLFRQEALDKLCLQRKWAIAANFVGNNTTLQVELFKKLVAAGEYVLANEQRERFQLNELVDLVDEDMPPVPKYLEFGNDEIVLCDSDSSIKFMQSYLDELLNDTDVSWVGLDVEWKAAFSKKDVAVASILQLAAGSKVFIIDFIALETSDFCFEYLRHVFVSADFVKVGFGFLTDLKVLQQSFPEKNGCFDTINSLVEIDVALRSVYTAYVGRSLSDATSFLLGKPLDKKEQLSNWDVRPLSDSQLKYAALDACCLTRMVRMLSKICPSLQSHSQVIHLTPITCLCTIEQSKKYRQGRQTVTDSANANPVLEFLELHPRGSEVTIWPSEVDRSQFQSHVFANSLCLIANGHPHIAILAQETRLDLSLLAKAAGVSRRKVRFAKPQECVQVFGFVPGTVPPVAHKSKETQIWIDKHLTHTGVFLFGGGPQCLLECSMQTLLMLLPDAKVVALSSDDEKQGKELESKFLADSMLGRVAKWLRMTGVDILHWDIMINPKKEDMLALATRENRIILTRDRKMAQQRAAFACYVVASDNVEEQFQEIKKHFGIEFHEAEFMSRCAKCNGKGFNIVDRAQVEERDDVPLKVLETVDEFYECKSCHQLYWVGPKYSTAHAKMKEIFK</sequence>
<evidence type="ECO:0000313" key="4">
    <source>
        <dbReference type="EMBL" id="KAF0718763.1"/>
    </source>
</evidence>
<dbReference type="InterPro" id="IPR002562">
    <property type="entry name" value="3'-5'_exonuclease_dom"/>
</dbReference>
<proteinExistence type="predicted"/>
<dbReference type="Pfam" id="PF04073">
    <property type="entry name" value="tRNA_edit"/>
    <property type="match status" value="1"/>
</dbReference>
<evidence type="ECO:0000313" key="6">
    <source>
        <dbReference type="Proteomes" id="UP000332933"/>
    </source>
</evidence>